<name>E6JZK4_PARDN</name>
<organism evidence="2 3">
    <name type="scientific">Parascardovia denticolens DSM 10105 = JCM 12538</name>
    <dbReference type="NCBI Taxonomy" id="864564"/>
    <lineage>
        <taxon>Bacteria</taxon>
        <taxon>Bacillati</taxon>
        <taxon>Actinomycetota</taxon>
        <taxon>Actinomycetes</taxon>
        <taxon>Bifidobacteriales</taxon>
        <taxon>Bifidobacteriaceae</taxon>
        <taxon>Parascardovia</taxon>
    </lineage>
</organism>
<evidence type="ECO:0000313" key="3">
    <source>
        <dbReference type="Proteomes" id="UP000004946"/>
    </source>
</evidence>
<dbReference type="Proteomes" id="UP000004946">
    <property type="component" value="Chromosome"/>
</dbReference>
<evidence type="ECO:0000313" key="2">
    <source>
        <dbReference type="EMBL" id="EFT84050.1"/>
    </source>
</evidence>
<comment type="caution">
    <text evidence="2">The sequence shown here is derived from an EMBL/GenBank/DDBJ whole genome shotgun (WGS) entry which is preliminary data.</text>
</comment>
<keyword evidence="3" id="KW-1185">Reference proteome</keyword>
<dbReference type="KEGG" id="pdo:PSDT_0593"/>
<feature type="compositionally biased region" description="Polar residues" evidence="1">
    <location>
        <begin position="76"/>
        <end position="85"/>
    </location>
</feature>
<sequence length="214" mass="24236">MYHLIYPQEGYFQEMLDQGGPYPEAADQGRPHPLGASSDSVKSELVIPRMGGGQKTARETADQQPESEGLGKRTYESQSQESQPHVLQPYRTSPGRYGLEPERIVHELERLHDLGRMESPLLLKALEKTIVTGHLRKPSSAVAAFNQALERWVERMGPIRDMDDRQRETYFTQNGKLWIISPQSPLWPRHLDDLATMADSTPPLCLWGRAILPP</sequence>
<gene>
    <name evidence="2" type="ORF">HMPREF0620_1055</name>
</gene>
<dbReference type="PATRIC" id="fig|864564.6.peg.655"/>
<dbReference type="HOGENOM" id="CLU_1146347_0_0_11"/>
<accession>E6JZK4</accession>
<evidence type="ECO:0000256" key="1">
    <source>
        <dbReference type="SAM" id="MobiDB-lite"/>
    </source>
</evidence>
<dbReference type="eggNOG" id="COG0758">
    <property type="taxonomic scope" value="Bacteria"/>
</dbReference>
<dbReference type="AlphaFoldDB" id="E6JZK4"/>
<proteinExistence type="predicted"/>
<protein>
    <submittedName>
        <fullName evidence="2">Uncharacterized protein</fullName>
    </submittedName>
</protein>
<dbReference type="EMBL" id="AEON01000001">
    <property type="protein sequence ID" value="EFT84050.1"/>
    <property type="molecule type" value="Genomic_DNA"/>
</dbReference>
<reference evidence="2 3" key="1">
    <citation type="submission" date="2010-12" db="EMBL/GenBank/DDBJ databases">
        <authorList>
            <person name="Muzny D."/>
            <person name="Qin X."/>
            <person name="Buhay C."/>
            <person name="Dugan-Rocha S."/>
            <person name="Ding Y."/>
            <person name="Chen G."/>
            <person name="Hawes A."/>
            <person name="Holder M."/>
            <person name="Jhangiani S."/>
            <person name="Johnson A."/>
            <person name="Khan Z."/>
            <person name="Li Z."/>
            <person name="Liu W."/>
            <person name="Liu X."/>
            <person name="Perez L."/>
            <person name="Shen H."/>
            <person name="Wang Q."/>
            <person name="Watt J."/>
            <person name="Xi L."/>
            <person name="Xin Y."/>
            <person name="Zhou J."/>
            <person name="Deng J."/>
            <person name="Jiang H."/>
            <person name="Liu Y."/>
            <person name="Qu J."/>
            <person name="Song X.-Z."/>
            <person name="Zhang L."/>
            <person name="Villasana D."/>
            <person name="Johnson A."/>
            <person name="Liu J."/>
            <person name="Liyanage D."/>
            <person name="Lorensuhewa L."/>
            <person name="Robinson T."/>
            <person name="Song A."/>
            <person name="Song B.-B."/>
            <person name="Dinh H."/>
            <person name="Thornton R."/>
            <person name="Coyle M."/>
            <person name="Francisco L."/>
            <person name="Jackson L."/>
            <person name="Javaid M."/>
            <person name="Korchina V."/>
            <person name="Kovar C."/>
            <person name="Mata R."/>
            <person name="Mathew T."/>
            <person name="Ngo R."/>
            <person name="Nguyen L."/>
            <person name="Nguyen N."/>
            <person name="Okwuonu G."/>
            <person name="Ongeri F."/>
            <person name="Pham C."/>
            <person name="Simmons D."/>
            <person name="Wilczek-Boney K."/>
            <person name="Hale W."/>
            <person name="Jakkamsetti A."/>
            <person name="Pham P."/>
            <person name="Ruth R."/>
            <person name="San Lucas F."/>
            <person name="Warren J."/>
            <person name="Zhang J."/>
            <person name="Zhao Z."/>
            <person name="Zhou C."/>
            <person name="Zhu D."/>
            <person name="Lee S."/>
            <person name="Bess C."/>
            <person name="Blankenburg K."/>
            <person name="Forbes L."/>
            <person name="Fu Q."/>
            <person name="Gubbala S."/>
            <person name="Hirani K."/>
            <person name="Jayaseelan J.C."/>
            <person name="Lara F."/>
            <person name="Munidasa M."/>
            <person name="Palculict T."/>
            <person name="Patil S."/>
            <person name="Pu L.-L."/>
            <person name="Saada N."/>
            <person name="Tang L."/>
            <person name="Weissenberger G."/>
            <person name="Zhu Y."/>
            <person name="Hemphill L."/>
            <person name="Shang Y."/>
            <person name="Youmans B."/>
            <person name="Ayvaz T."/>
            <person name="Ross M."/>
            <person name="Santibanez J."/>
            <person name="Aqrawi P."/>
            <person name="Gross S."/>
            <person name="Joshi V."/>
            <person name="Fowler G."/>
            <person name="Nazareth L."/>
            <person name="Reid J."/>
            <person name="Worley K."/>
            <person name="Petrosino J."/>
            <person name="Highlander S."/>
            <person name="Gibbs R."/>
        </authorList>
    </citation>
    <scope>NUCLEOTIDE SEQUENCE [LARGE SCALE GENOMIC DNA]</scope>
    <source>
        <strain evidence="2 3">DSM 10105</strain>
    </source>
</reference>
<feature type="region of interest" description="Disordered" evidence="1">
    <location>
        <begin position="15"/>
        <end position="98"/>
    </location>
</feature>